<proteinExistence type="predicted"/>
<sequence>MFNSTTLEVAIGLVFCYASVALIVSSINEAIASLFNLRSNTLLEGVKSMLNDPNFDGLALNVYNHSFVSHLGQGNAKSAQDLDNKPSYIDPKHFAVALIDCIQTKTGDVAQLGKDIDAIPDPQLKQLLQGIYARASGIEGVYTELAAWFDAGMNRLSGNYKRKSQLYCFMIALAIAALFNIDTFHLFSTLWLHPAIAAGISAADHPTAISWDTLMALPIGWPDGAASISGTQVAGWLVTASATLFGAPFWFDLLQKLVNLRGTGNKPVTVGTQTGG</sequence>
<keyword evidence="3" id="KW-1185">Reference proteome</keyword>
<feature type="transmembrane region" description="Helical" evidence="1">
    <location>
        <begin position="233"/>
        <end position="251"/>
    </location>
</feature>
<dbReference type="Proteomes" id="UP000238071">
    <property type="component" value="Unassembled WGS sequence"/>
</dbReference>
<organism evidence="2 3">
    <name type="scientific">Methylobacter tundripaludum</name>
    <dbReference type="NCBI Taxonomy" id="173365"/>
    <lineage>
        <taxon>Bacteria</taxon>
        <taxon>Pseudomonadati</taxon>
        <taxon>Pseudomonadota</taxon>
        <taxon>Gammaproteobacteria</taxon>
        <taxon>Methylococcales</taxon>
        <taxon>Methylococcaceae</taxon>
        <taxon>Methylobacter</taxon>
    </lineage>
</organism>
<feature type="transmembrane region" description="Helical" evidence="1">
    <location>
        <begin position="6"/>
        <end position="28"/>
    </location>
</feature>
<keyword evidence="1" id="KW-0472">Membrane</keyword>
<name>A0A2S6GU22_9GAMM</name>
<evidence type="ECO:0000313" key="3">
    <source>
        <dbReference type="Proteomes" id="UP000238071"/>
    </source>
</evidence>
<evidence type="ECO:0000313" key="2">
    <source>
        <dbReference type="EMBL" id="PPK68689.1"/>
    </source>
</evidence>
<reference evidence="2 3" key="1">
    <citation type="submission" date="2018-02" db="EMBL/GenBank/DDBJ databases">
        <title>Subsurface microbial communities from deep shales in Ohio and West Virginia, USA.</title>
        <authorList>
            <person name="Wrighton K."/>
        </authorList>
    </citation>
    <scope>NUCLEOTIDE SEQUENCE [LARGE SCALE GENOMIC DNA]</scope>
    <source>
        <strain evidence="2 3">OWC-G53F</strain>
    </source>
</reference>
<accession>A0A2S6GU22</accession>
<keyword evidence="1" id="KW-0812">Transmembrane</keyword>
<dbReference type="EMBL" id="PTIY01000011">
    <property type="protein sequence ID" value="PPK68689.1"/>
    <property type="molecule type" value="Genomic_DNA"/>
</dbReference>
<dbReference type="RefSeq" id="WP_104424523.1">
    <property type="nucleotide sequence ID" value="NZ_PTIY01000011.1"/>
</dbReference>
<comment type="caution">
    <text evidence="2">The sequence shown here is derived from an EMBL/GenBank/DDBJ whole genome shotgun (WGS) entry which is preliminary data.</text>
</comment>
<dbReference type="OrthoDB" id="6286374at2"/>
<dbReference type="AlphaFoldDB" id="A0A2S6GU22"/>
<protein>
    <submittedName>
        <fullName evidence="2">Uncharacterized protein</fullName>
    </submittedName>
</protein>
<feature type="transmembrane region" description="Helical" evidence="1">
    <location>
        <begin position="166"/>
        <end position="187"/>
    </location>
</feature>
<gene>
    <name evidence="2" type="ORF">B0F88_11197</name>
</gene>
<evidence type="ECO:0000256" key="1">
    <source>
        <dbReference type="SAM" id="Phobius"/>
    </source>
</evidence>
<keyword evidence="1" id="KW-1133">Transmembrane helix</keyword>